<proteinExistence type="predicted"/>
<dbReference type="InterPro" id="IPR009081">
    <property type="entry name" value="PP-bd_ACP"/>
</dbReference>
<keyword evidence="2" id="KW-0597">Phosphoprotein</keyword>
<dbReference type="SUPFAM" id="SSF47336">
    <property type="entry name" value="ACP-like"/>
    <property type="match status" value="1"/>
</dbReference>
<evidence type="ECO:0000313" key="5">
    <source>
        <dbReference type="Proteomes" id="UP001252613"/>
    </source>
</evidence>
<feature type="domain" description="Carrier" evidence="3">
    <location>
        <begin position="9"/>
        <end position="86"/>
    </location>
</feature>
<dbReference type="PROSITE" id="PS50075">
    <property type="entry name" value="CARRIER"/>
    <property type="match status" value="1"/>
</dbReference>
<dbReference type="InterPro" id="IPR020806">
    <property type="entry name" value="PKS_PP-bd"/>
</dbReference>
<dbReference type="AlphaFoldDB" id="A0AAW8M9X7"/>
<reference evidence="4" key="1">
    <citation type="submission" date="2023-07" db="EMBL/GenBank/DDBJ databases">
        <title>Sorghum-associated microbial communities from plants grown in Nebraska, USA.</title>
        <authorList>
            <person name="Schachtman D."/>
        </authorList>
    </citation>
    <scope>NUCLEOTIDE SEQUENCE</scope>
    <source>
        <strain evidence="4">3432</strain>
    </source>
</reference>
<evidence type="ECO:0000259" key="3">
    <source>
        <dbReference type="PROSITE" id="PS50075"/>
    </source>
</evidence>
<dbReference type="RefSeq" id="WP_265028715.1">
    <property type="nucleotide sequence ID" value="NZ_JAVDVC010000003.1"/>
</dbReference>
<comment type="caution">
    <text evidence="4">The sequence shown here is derived from an EMBL/GenBank/DDBJ whole genome shotgun (WGS) entry which is preliminary data.</text>
</comment>
<protein>
    <submittedName>
        <fullName evidence="4">Acyl carrier protein</fullName>
    </submittedName>
</protein>
<name>A0AAW8M9X7_9PSED</name>
<evidence type="ECO:0000313" key="4">
    <source>
        <dbReference type="EMBL" id="MDR6958082.1"/>
    </source>
</evidence>
<organism evidence="4 5">
    <name type="scientific">Pseudomonas brassicacearum</name>
    <dbReference type="NCBI Taxonomy" id="930166"/>
    <lineage>
        <taxon>Bacteria</taxon>
        <taxon>Pseudomonadati</taxon>
        <taxon>Pseudomonadota</taxon>
        <taxon>Gammaproteobacteria</taxon>
        <taxon>Pseudomonadales</taxon>
        <taxon>Pseudomonadaceae</taxon>
        <taxon>Pseudomonas</taxon>
    </lineage>
</organism>
<dbReference type="SMART" id="SM00823">
    <property type="entry name" value="PKS_PP"/>
    <property type="match status" value="1"/>
</dbReference>
<keyword evidence="1" id="KW-0596">Phosphopantetheine</keyword>
<accession>A0AAW8M9X7</accession>
<dbReference type="EMBL" id="JAVDVC010000003">
    <property type="protein sequence ID" value="MDR6958082.1"/>
    <property type="molecule type" value="Genomic_DNA"/>
</dbReference>
<dbReference type="Pfam" id="PF00550">
    <property type="entry name" value="PP-binding"/>
    <property type="match status" value="1"/>
</dbReference>
<sequence>MTAYESISLEKDAVVQWCKDQISELLNAPGIKIDENKDFSELGLDSSLAVSLLIEIEQRYGVEISAEELFDNPNISAVTGLIVGRNRTSGK</sequence>
<dbReference type="GO" id="GO:0031177">
    <property type="term" value="F:phosphopantetheine binding"/>
    <property type="evidence" value="ECO:0007669"/>
    <property type="project" value="InterPro"/>
</dbReference>
<gene>
    <name evidence="4" type="ORF">J2W43_002063</name>
</gene>
<evidence type="ECO:0000256" key="2">
    <source>
        <dbReference type="ARBA" id="ARBA00022553"/>
    </source>
</evidence>
<dbReference type="InterPro" id="IPR036736">
    <property type="entry name" value="ACP-like_sf"/>
</dbReference>
<evidence type="ECO:0000256" key="1">
    <source>
        <dbReference type="ARBA" id="ARBA00022450"/>
    </source>
</evidence>
<dbReference type="Gene3D" id="1.10.1200.10">
    <property type="entry name" value="ACP-like"/>
    <property type="match status" value="1"/>
</dbReference>
<dbReference type="Proteomes" id="UP001252613">
    <property type="component" value="Unassembled WGS sequence"/>
</dbReference>
<dbReference type="SMART" id="SM01294">
    <property type="entry name" value="PKS_PP_betabranch"/>
    <property type="match status" value="1"/>
</dbReference>